<proteinExistence type="predicted"/>
<dbReference type="RefSeq" id="WP_201372608.1">
    <property type="nucleotide sequence ID" value="NZ_BNJG01000002.1"/>
</dbReference>
<evidence type="ECO:0000313" key="1">
    <source>
        <dbReference type="EMBL" id="GHO56016.1"/>
    </source>
</evidence>
<dbReference type="Proteomes" id="UP000654345">
    <property type="component" value="Unassembled WGS sequence"/>
</dbReference>
<evidence type="ECO:0000313" key="2">
    <source>
        <dbReference type="Proteomes" id="UP000654345"/>
    </source>
</evidence>
<keyword evidence="2" id="KW-1185">Reference proteome</keyword>
<name>A0ABQ3UTA1_9CHLR</name>
<protein>
    <recommendedName>
        <fullName evidence="3">CHAD domain-containing protein</fullName>
    </recommendedName>
</protein>
<reference evidence="1 2" key="1">
    <citation type="journal article" date="2021" name="Int. J. Syst. Evol. Microbiol.">
        <title>Reticulibacter mediterranei gen. nov., sp. nov., within the new family Reticulibacteraceae fam. nov., and Ktedonospora formicarum gen. nov., sp. nov., Ktedonobacter robiniae sp. nov., Dictyobacter formicarum sp. nov. and Dictyobacter arantiisoli sp. nov., belonging to the class Ktedonobacteria.</title>
        <authorList>
            <person name="Yabe S."/>
            <person name="Zheng Y."/>
            <person name="Wang C.M."/>
            <person name="Sakai Y."/>
            <person name="Abe K."/>
            <person name="Yokota A."/>
            <person name="Donadio S."/>
            <person name="Cavaletti L."/>
            <person name="Monciardini P."/>
        </authorList>
    </citation>
    <scope>NUCLEOTIDE SEQUENCE [LARGE SCALE GENOMIC DNA]</scope>
    <source>
        <strain evidence="1 2">SOSP1-30</strain>
    </source>
</reference>
<dbReference type="EMBL" id="BNJG01000002">
    <property type="protein sequence ID" value="GHO56016.1"/>
    <property type="molecule type" value="Genomic_DNA"/>
</dbReference>
<organism evidence="1 2">
    <name type="scientific">Ktedonobacter robiniae</name>
    <dbReference type="NCBI Taxonomy" id="2778365"/>
    <lineage>
        <taxon>Bacteria</taxon>
        <taxon>Bacillati</taxon>
        <taxon>Chloroflexota</taxon>
        <taxon>Ktedonobacteria</taxon>
        <taxon>Ktedonobacterales</taxon>
        <taxon>Ktedonobacteraceae</taxon>
        <taxon>Ktedonobacter</taxon>
    </lineage>
</organism>
<sequence>MSQGSLCPCGAHCRVTKALRDLADTQNQLCLLAREESVIVSILEHLHNVVSASQHRFTAWLGAVAACETAQANLALAQSVSRAHTTTPRWAVEAEQRLFHQWVKQQQHHWDQRLVQVQRGMANYRTYLQKCAQQFVLTPECLGLCLPLLDELLRHQEERIEQHHLASISAHEIFLQFEQRWTYERDRLDYEIAQVPQAYQAGRNQAHKQWSLHVVTGIGRPVSLTQTNMNYQLMVHTRQLELYAQQCKLFLSTKVEQFRLFIQKMEGEYKATVLAAQQERWHMLHAQLSVEVADPDQLSSLQALALSYFL</sequence>
<evidence type="ECO:0008006" key="3">
    <source>
        <dbReference type="Google" id="ProtNLM"/>
    </source>
</evidence>
<comment type="caution">
    <text evidence="1">The sequence shown here is derived from an EMBL/GenBank/DDBJ whole genome shotgun (WGS) entry which is preliminary data.</text>
</comment>
<gene>
    <name evidence="1" type="ORF">KSB_44910</name>
</gene>
<accession>A0ABQ3UTA1</accession>